<keyword evidence="2" id="KW-1185">Reference proteome</keyword>
<dbReference type="Proteomes" id="UP000015520">
    <property type="component" value="Unassembled WGS sequence"/>
</dbReference>
<evidence type="ECO:0000313" key="2">
    <source>
        <dbReference type="Proteomes" id="UP000015520"/>
    </source>
</evidence>
<evidence type="ECO:0000313" key="1">
    <source>
        <dbReference type="EMBL" id="EQB34865.1"/>
    </source>
</evidence>
<comment type="caution">
    <text evidence="1">The sequence shown here is derived from an EMBL/GenBank/DDBJ whole genome shotgun (WGS) entry which is preliminary data.</text>
</comment>
<accession>T0J1D1</accession>
<evidence type="ECO:0008006" key="3">
    <source>
        <dbReference type="Google" id="ProtNLM"/>
    </source>
</evidence>
<dbReference type="AlphaFoldDB" id="T0J1D1"/>
<sequence>MIYRANKPEEAIKSQINKEKHGIDFVDAQNLWRDENALIIPANIVDEEIRYALISKFQNKCYIAIFTLRSDIYRIISVRRCRKNEEKNYEKDNGPRV</sequence>
<protein>
    <recommendedName>
        <fullName evidence="3">Toxin</fullName>
    </recommendedName>
</protein>
<dbReference type="STRING" id="1172190.M947_10365"/>
<name>T0J1D1_9BACT</name>
<organism evidence="1 2">
    <name type="scientific">Sulfurimonas hongkongensis</name>
    <dbReference type="NCBI Taxonomy" id="1172190"/>
    <lineage>
        <taxon>Bacteria</taxon>
        <taxon>Pseudomonadati</taxon>
        <taxon>Campylobacterota</taxon>
        <taxon>Epsilonproteobacteria</taxon>
        <taxon>Campylobacterales</taxon>
        <taxon>Sulfurimonadaceae</taxon>
        <taxon>Sulfurimonas</taxon>
    </lineage>
</organism>
<dbReference type="PATRIC" id="fig|1172190.3.peg.2005"/>
<proteinExistence type="predicted"/>
<dbReference type="RefSeq" id="WP_021288317.1">
    <property type="nucleotide sequence ID" value="NZ_AUPZ01000014.1"/>
</dbReference>
<dbReference type="InterPro" id="IPR038573">
    <property type="entry name" value="BrnT_sf"/>
</dbReference>
<dbReference type="Gene3D" id="3.10.450.530">
    <property type="entry name" value="Ribonuclease toxin, BrnT, of type II toxin-antitoxin system"/>
    <property type="match status" value="1"/>
</dbReference>
<gene>
    <name evidence="1" type="ORF">M947_10365</name>
</gene>
<dbReference type="InterPro" id="IPR007460">
    <property type="entry name" value="BrnT_toxin"/>
</dbReference>
<dbReference type="EMBL" id="AUPZ01000014">
    <property type="protein sequence ID" value="EQB34865.1"/>
    <property type="molecule type" value="Genomic_DNA"/>
</dbReference>
<dbReference type="Pfam" id="PF04365">
    <property type="entry name" value="BrnT_toxin"/>
    <property type="match status" value="1"/>
</dbReference>
<dbReference type="OrthoDB" id="9802417at2"/>
<reference evidence="1 2" key="1">
    <citation type="submission" date="2013-07" db="EMBL/GenBank/DDBJ databases">
        <title>Sulfurimonas hongkongensis AST-10 Genome Sequencing.</title>
        <authorList>
            <person name="Cai L."/>
            <person name="Zhang T."/>
        </authorList>
    </citation>
    <scope>NUCLEOTIDE SEQUENCE [LARGE SCALE GENOMIC DNA]</scope>
    <source>
        <strain evidence="1 2">AST-10</strain>
    </source>
</reference>
<dbReference type="eggNOG" id="COG2929">
    <property type="taxonomic scope" value="Bacteria"/>
</dbReference>